<organism evidence="1 2">
    <name type="scientific">Vibrio anguillarum</name>
    <name type="common">Listonella anguillarum</name>
    <dbReference type="NCBI Taxonomy" id="55601"/>
    <lineage>
        <taxon>Bacteria</taxon>
        <taxon>Pseudomonadati</taxon>
        <taxon>Pseudomonadota</taxon>
        <taxon>Gammaproteobacteria</taxon>
        <taxon>Vibrionales</taxon>
        <taxon>Vibrionaceae</taxon>
        <taxon>Vibrio</taxon>
    </lineage>
</organism>
<dbReference type="EMBL" id="JAHGUI010000149">
    <property type="protein sequence ID" value="MBT2920675.1"/>
    <property type="molecule type" value="Genomic_DNA"/>
</dbReference>
<dbReference type="RefSeq" id="WP_064626884.1">
    <property type="nucleotide sequence ID" value="NZ_CP022102.1"/>
</dbReference>
<evidence type="ECO:0000313" key="1">
    <source>
        <dbReference type="EMBL" id="MBT2920675.1"/>
    </source>
</evidence>
<gene>
    <name evidence="1" type="ORF">PL14_18600</name>
</gene>
<dbReference type="Proteomes" id="UP000078309">
    <property type="component" value="Unassembled WGS sequence"/>
</dbReference>
<comment type="caution">
    <text evidence="1">The sequence shown here is derived from an EMBL/GenBank/DDBJ whole genome shotgun (WGS) entry which is preliminary data.</text>
</comment>
<dbReference type="AlphaFoldDB" id="A0ABD4QZM9"/>
<reference evidence="1 2" key="1">
    <citation type="journal article" date="2017" name="J. Fish Dis.">
        <title>Comparative assessment of Vibrio virulence in marine fish larvae.</title>
        <authorList>
            <person name="Ronneseth A."/>
            <person name="Castillo D."/>
            <person name="D'Alvise P."/>
            <person name="Tonnesen O."/>
            <person name="Haugland G."/>
            <person name="Grotkjaer T."/>
            <person name="Engell-Sorensen K."/>
            <person name="Norremark L."/>
            <person name="Bergh O."/>
            <person name="Wergeland H.I."/>
            <person name="Gram L."/>
        </authorList>
    </citation>
    <scope>NUCLEOTIDE SEQUENCE [LARGE SCALE GENOMIC DNA]</scope>
    <source>
        <strain evidence="1 2">90-11-286</strain>
    </source>
</reference>
<proteinExistence type="predicted"/>
<accession>A0ABD4QZM9</accession>
<sequence>MNKKLLVGCTLAILLIVAVLTKPSSGGLELQECNFDYVAETKINFFVDQELLESMSIQDVEKSLRSSIKYANQVLKNSCVPLARTLGRIEPLNIDKNKVQSVPSAFRLVSNTLKEQGIVVSELAPNEKYGLLFHGKHENQLRLSGQAAPYFGAWIFAISSKAPIHILEHELGHLSWAQHSENFPVPNLTMRLRSAVPQNFQANLFPYARATKCGSSGTIMSYERDILPIYSSPKISFQGKSCGDAESADNARVMREYASKLLNFSNGKK</sequence>
<protein>
    <submittedName>
        <fullName evidence="1">Uncharacterized protein</fullName>
    </submittedName>
</protein>
<evidence type="ECO:0000313" key="2">
    <source>
        <dbReference type="Proteomes" id="UP000078309"/>
    </source>
</evidence>
<name>A0ABD4QZM9_VIBAN</name>